<accession>A0A496PMV7</accession>
<keyword evidence="1" id="KW-0812">Transmembrane</keyword>
<gene>
    <name evidence="2" type="ORF">DWQ67_03310</name>
</gene>
<reference evidence="2 3" key="1">
    <citation type="submission" date="2018-07" db="EMBL/GenBank/DDBJ databases">
        <title>Arthrobacter sp. nov., isolated from raw cow's milk with high bacterial count.</title>
        <authorList>
            <person name="Hahne J."/>
            <person name="Isele D."/>
            <person name="Lipski A."/>
        </authorList>
    </citation>
    <scope>NUCLEOTIDE SEQUENCE [LARGE SCALE GENOMIC DNA]</scope>
    <source>
        <strain evidence="2 3">JZ R-183</strain>
    </source>
</reference>
<proteinExistence type="predicted"/>
<feature type="transmembrane region" description="Helical" evidence="1">
    <location>
        <begin position="99"/>
        <end position="123"/>
    </location>
</feature>
<evidence type="ECO:0000313" key="3">
    <source>
        <dbReference type="Proteomes" id="UP000273119"/>
    </source>
</evidence>
<name>A0A496PMV7_9MICC</name>
<protein>
    <submittedName>
        <fullName evidence="2">Transporter</fullName>
    </submittedName>
</protein>
<feature type="transmembrane region" description="Helical" evidence="1">
    <location>
        <begin position="331"/>
        <end position="355"/>
    </location>
</feature>
<dbReference type="Proteomes" id="UP000273119">
    <property type="component" value="Unassembled WGS sequence"/>
</dbReference>
<feature type="transmembrane region" description="Helical" evidence="1">
    <location>
        <begin position="411"/>
        <end position="433"/>
    </location>
</feature>
<feature type="transmembrane region" description="Helical" evidence="1">
    <location>
        <begin position="55"/>
        <end position="78"/>
    </location>
</feature>
<keyword evidence="1" id="KW-0472">Membrane</keyword>
<feature type="transmembrane region" description="Helical" evidence="1">
    <location>
        <begin position="129"/>
        <end position="152"/>
    </location>
</feature>
<sequence>MVAQLISLRWALFTNGFKRSPWQLVGAIIGALYALGVIVMAGVGLAFLGANSPQLAGSIAVLASAAVVLGWAIIPVFFTGMDGSMDPQRFALFPIPSRTLALGLLLAGFIGVPGLATLLFLMLTSLAYLSAPVALVLSVLGAIVGAFFAQLVARLGISIAGTMATRRGVREVASLLLFIPIAFAGPAIAQVGRNGEAVGSILPAVADWVRYTPFGAFGGLAYSLERGDYLALGLGLIVGVASLILAGWGYTHYLRRAIVTPPRIKSAAAVKGLGWVGRFPATPWGAVAGRATTYWLKDPRYAASLAIVPMLVILYVFVIPSLNSDSADGGFSFALVLGPLIGAVLGFSISADISYDSTAFSSHVLAGVSGAADRLGRVVALMVIGIPLTLLAILVPLGVSGDWNQLPGGLGAGLGALLTSAGLASVASARWTYSVPLPGDSPFKTPPGTGMRMALTQSALFLAILVFCAPTLGFYVASLVTGDPLWSWVTLAVGLVLGIVLAALGVRIGGRWMERRMPELMQAVMVNR</sequence>
<feature type="transmembrane region" description="Helical" evidence="1">
    <location>
        <begin position="375"/>
        <end position="399"/>
    </location>
</feature>
<feature type="transmembrane region" description="Helical" evidence="1">
    <location>
        <begin position="301"/>
        <end position="319"/>
    </location>
</feature>
<feature type="transmembrane region" description="Helical" evidence="1">
    <location>
        <begin position="172"/>
        <end position="192"/>
    </location>
</feature>
<feature type="transmembrane region" description="Helical" evidence="1">
    <location>
        <begin position="24"/>
        <end position="49"/>
    </location>
</feature>
<keyword evidence="3" id="KW-1185">Reference proteome</keyword>
<evidence type="ECO:0000256" key="1">
    <source>
        <dbReference type="SAM" id="Phobius"/>
    </source>
</evidence>
<comment type="caution">
    <text evidence="2">The sequence shown here is derived from an EMBL/GenBank/DDBJ whole genome shotgun (WGS) entry which is preliminary data.</text>
</comment>
<evidence type="ECO:0000313" key="2">
    <source>
        <dbReference type="EMBL" id="RKW71871.1"/>
    </source>
</evidence>
<dbReference type="AlphaFoldDB" id="A0A496PMV7"/>
<feature type="transmembrane region" description="Helical" evidence="1">
    <location>
        <begin position="485"/>
        <end position="506"/>
    </location>
</feature>
<feature type="transmembrane region" description="Helical" evidence="1">
    <location>
        <begin position="229"/>
        <end position="250"/>
    </location>
</feature>
<dbReference type="RefSeq" id="WP_121484132.1">
    <property type="nucleotide sequence ID" value="NZ_QQXL01000001.1"/>
</dbReference>
<feature type="transmembrane region" description="Helical" evidence="1">
    <location>
        <begin position="454"/>
        <end position="479"/>
    </location>
</feature>
<dbReference type="EMBL" id="QQXL01000001">
    <property type="protein sequence ID" value="RKW71871.1"/>
    <property type="molecule type" value="Genomic_DNA"/>
</dbReference>
<organism evidence="2 3">
    <name type="scientific">Galactobacter caseinivorans</name>
    <dbReference type="NCBI Taxonomy" id="2676123"/>
    <lineage>
        <taxon>Bacteria</taxon>
        <taxon>Bacillati</taxon>
        <taxon>Actinomycetota</taxon>
        <taxon>Actinomycetes</taxon>
        <taxon>Micrococcales</taxon>
        <taxon>Micrococcaceae</taxon>
        <taxon>Galactobacter</taxon>
    </lineage>
</organism>
<keyword evidence="1" id="KW-1133">Transmembrane helix</keyword>